<gene>
    <name evidence="3" type="ORF">FHS55_003553</name>
</gene>
<dbReference type="PANTHER" id="PTHR47763">
    <property type="entry name" value="ALPHA-PROTEIN KINASE VWKA"/>
    <property type="match status" value="1"/>
</dbReference>
<dbReference type="CDD" id="cd00198">
    <property type="entry name" value="vWFA"/>
    <property type="match status" value="1"/>
</dbReference>
<organism evidence="3 4">
    <name type="scientific">Ancylobacter tetraedralis</name>
    <dbReference type="NCBI Taxonomy" id="217068"/>
    <lineage>
        <taxon>Bacteria</taxon>
        <taxon>Pseudomonadati</taxon>
        <taxon>Pseudomonadota</taxon>
        <taxon>Alphaproteobacteria</taxon>
        <taxon>Hyphomicrobiales</taxon>
        <taxon>Xanthobacteraceae</taxon>
        <taxon>Ancylobacter</taxon>
    </lineage>
</organism>
<evidence type="ECO:0000313" key="4">
    <source>
        <dbReference type="Proteomes" id="UP000533469"/>
    </source>
</evidence>
<keyword evidence="4" id="KW-1185">Reference proteome</keyword>
<dbReference type="SMART" id="SM00327">
    <property type="entry name" value="VWA"/>
    <property type="match status" value="1"/>
</dbReference>
<sequence length="650" mass="71575">MMRYRPLSPRHTHAHTLAHSLARIALCGFLAIVGGLIAGSPTRADTALLVENTRTLYQRVITKPQARILAEPRAGAAIVTREVPAFSIFYVYERRDGYVAVGVNVTGNRRGWIAADRLVDWKQSIVVAFNNRVDAGRQRQLFFRERGPLAAILERENFATEMAGLRVAAAAGRAATSNVVSIEPETVVDIDRNFYLFPILSHQAAWLPLGQEGNLLEVASITANQQPPERSDFKAGVVFVVDTTRSMQPYIDRTKQAIRQIQGALTNSAVGANVRFGLVGFRQNISANRALEYHVNSFLRLDQQADATRFLGAIERVSAARVSTQGFDEDSIGGVNEATENADWDGFNARFVILITDAGPRAPVLGGNLAGPMGVDQIAGKMEQKGIRLITLHLKTPDGRPDHEYAADSYRRMTQRAGQSSYIAVGDGSVVDFSSQIDGIARQLVENVRAVQAGRDVQPVDQTQGAQLMARAGRAMQLEYLGAAAGTQAPDFFRAWTADKALEDPRIVALDVRIMLTRNQLSTLAETLRPIVETGEAPGSQSDPLDYFRRVQELAARASNDSRQIADNTPLGAVLGEYLSNLPYRSPVLLMTGQDWVTLNRVQQRDILHTLKSKLRFYQEVHASPDRWVRLDPEASEGEMVTLLQLIQMP</sequence>
<dbReference type="EC" id="2.7.11.1" evidence="3"/>
<dbReference type="InterPro" id="IPR002035">
    <property type="entry name" value="VWF_A"/>
</dbReference>
<keyword evidence="1" id="KW-1133">Transmembrane helix</keyword>
<dbReference type="PANTHER" id="PTHR47763:SF1">
    <property type="entry name" value="DUF659 DOMAIN-CONTAINING PROTEIN"/>
    <property type="match status" value="1"/>
</dbReference>
<dbReference type="GO" id="GO:0004674">
    <property type="term" value="F:protein serine/threonine kinase activity"/>
    <property type="evidence" value="ECO:0007669"/>
    <property type="project" value="UniProtKB-EC"/>
</dbReference>
<accession>A0A839ZDY9</accession>
<proteinExistence type="predicted"/>
<dbReference type="AlphaFoldDB" id="A0A839ZDY9"/>
<dbReference type="Gene3D" id="3.40.50.410">
    <property type="entry name" value="von Willebrand factor, type A domain"/>
    <property type="match status" value="1"/>
</dbReference>
<evidence type="ECO:0000313" key="3">
    <source>
        <dbReference type="EMBL" id="MBB3772928.1"/>
    </source>
</evidence>
<keyword evidence="3" id="KW-0808">Transferase</keyword>
<keyword evidence="1" id="KW-0812">Transmembrane</keyword>
<dbReference type="InterPro" id="IPR052969">
    <property type="entry name" value="Thr-specific_kinase-like"/>
</dbReference>
<evidence type="ECO:0000259" key="2">
    <source>
        <dbReference type="PROSITE" id="PS50234"/>
    </source>
</evidence>
<evidence type="ECO:0000256" key="1">
    <source>
        <dbReference type="SAM" id="Phobius"/>
    </source>
</evidence>
<protein>
    <submittedName>
        <fullName evidence="3">Serine/threonine-protein kinase PpkA</fullName>
        <ecNumber evidence="3">2.7.11.1</ecNumber>
    </submittedName>
</protein>
<dbReference type="EMBL" id="JACICD010000007">
    <property type="protein sequence ID" value="MBB3772928.1"/>
    <property type="molecule type" value="Genomic_DNA"/>
</dbReference>
<feature type="transmembrane region" description="Helical" evidence="1">
    <location>
        <begin position="21"/>
        <end position="39"/>
    </location>
</feature>
<dbReference type="SUPFAM" id="SSF53300">
    <property type="entry name" value="vWA-like"/>
    <property type="match status" value="1"/>
</dbReference>
<keyword evidence="3" id="KW-0418">Kinase</keyword>
<name>A0A839ZDY9_9HYPH</name>
<dbReference type="GO" id="GO:0005737">
    <property type="term" value="C:cytoplasm"/>
    <property type="evidence" value="ECO:0007669"/>
    <property type="project" value="TreeGrafter"/>
</dbReference>
<dbReference type="PROSITE" id="PS50234">
    <property type="entry name" value="VWFA"/>
    <property type="match status" value="1"/>
</dbReference>
<dbReference type="RefSeq" id="WP_183191083.1">
    <property type="nucleotide sequence ID" value="NZ_JACICD010000007.1"/>
</dbReference>
<comment type="caution">
    <text evidence="3">The sequence shown here is derived from an EMBL/GenBank/DDBJ whole genome shotgun (WGS) entry which is preliminary data.</text>
</comment>
<reference evidence="3 4" key="1">
    <citation type="submission" date="2020-08" db="EMBL/GenBank/DDBJ databases">
        <title>Genomic Encyclopedia of Type Strains, Phase IV (KMG-IV): sequencing the most valuable type-strain genomes for metagenomic binning, comparative biology and taxonomic classification.</title>
        <authorList>
            <person name="Goeker M."/>
        </authorList>
    </citation>
    <scope>NUCLEOTIDE SEQUENCE [LARGE SCALE GENOMIC DNA]</scope>
    <source>
        <strain evidence="3 4">DSM 5895</strain>
    </source>
</reference>
<feature type="domain" description="VWFA" evidence="2">
    <location>
        <begin position="236"/>
        <end position="444"/>
    </location>
</feature>
<dbReference type="Proteomes" id="UP000533469">
    <property type="component" value="Unassembled WGS sequence"/>
</dbReference>
<keyword evidence="1" id="KW-0472">Membrane</keyword>
<dbReference type="InterPro" id="IPR036465">
    <property type="entry name" value="vWFA_dom_sf"/>
</dbReference>